<name>A0ABY6ZLG3_9BACL</name>
<feature type="site" description="Important for catalytic activity" evidence="7">
    <location>
        <position position="276"/>
    </location>
</feature>
<sequence length="399" mass="43943">MPLRQPFFYNTISTRSRTEPHWLGATALYGVNPSLRGRRNNLGNSNKRSRKLTTVAISIVICAVVVVIGAFIWYQRALSPVSSQSKTQDVVVSRGESAREVADDLRQKGLIRSQTAFLYFYRGHHGVSGIQAGKYALAPDMKPSQILAVLTHGEVVSDAISVTIPEGYNVQDIATKLQEQGICSSSAFLNAVRGGSFKEPFLAQLADRKGVRYRLEGFLFPDTYQFQPNEPAADVVNEMLQDFQDRVLTSSNVALMKADHLSLNQLITEASLVENEAQVNQERPLIASVIDNRLKAGMKLQIDSTVDYALGHHVDVVTDADLVEAKGPYNTYLVAGLPPGPIDSPGLLSIEAVLKPAHTDYMYYVAKGDGSGEHYFSKTYSEQLHNEALRAENLRKATK</sequence>
<dbReference type="InterPro" id="IPR003770">
    <property type="entry name" value="MLTG-like"/>
</dbReference>
<comment type="function">
    <text evidence="7">Functions as a peptidoglycan terminase that cleaves nascent peptidoglycan strands endolytically to terminate their elongation.</text>
</comment>
<evidence type="ECO:0000256" key="4">
    <source>
        <dbReference type="ARBA" id="ARBA00023136"/>
    </source>
</evidence>
<dbReference type="EC" id="4.2.2.29" evidence="7"/>
<dbReference type="Pfam" id="PF02618">
    <property type="entry name" value="YceG"/>
    <property type="match status" value="1"/>
</dbReference>
<evidence type="ECO:0000313" key="8">
    <source>
        <dbReference type="EMBL" id="WAH43759.1"/>
    </source>
</evidence>
<evidence type="ECO:0000256" key="7">
    <source>
        <dbReference type="HAMAP-Rule" id="MF_02065"/>
    </source>
</evidence>
<evidence type="ECO:0000256" key="1">
    <source>
        <dbReference type="ARBA" id="ARBA00022475"/>
    </source>
</evidence>
<evidence type="ECO:0000313" key="9">
    <source>
        <dbReference type="Proteomes" id="UP001164761"/>
    </source>
</evidence>
<dbReference type="RefSeq" id="WP_268007659.1">
    <property type="nucleotide sequence ID" value="NZ_BSUT01000001.1"/>
</dbReference>
<organism evidence="8 9">
    <name type="scientific">Alicyclobacillus fastidiosus</name>
    <dbReference type="NCBI Taxonomy" id="392011"/>
    <lineage>
        <taxon>Bacteria</taxon>
        <taxon>Bacillati</taxon>
        <taxon>Bacillota</taxon>
        <taxon>Bacilli</taxon>
        <taxon>Bacillales</taxon>
        <taxon>Alicyclobacillaceae</taxon>
        <taxon>Alicyclobacillus</taxon>
    </lineage>
</organism>
<keyword evidence="5 7" id="KW-0456">Lyase</keyword>
<evidence type="ECO:0000256" key="2">
    <source>
        <dbReference type="ARBA" id="ARBA00022692"/>
    </source>
</evidence>
<comment type="catalytic activity">
    <reaction evidence="7">
        <text>a peptidoglycan chain = a peptidoglycan chain with N-acetyl-1,6-anhydromuramyl-[peptide] at the reducing end + a peptidoglycan chain with N-acetylglucosamine at the non-reducing end.</text>
        <dbReference type="EC" id="4.2.2.29"/>
    </reaction>
</comment>
<gene>
    <name evidence="7 8" type="primary">mltG</name>
    <name evidence="8" type="ORF">NZD89_10430</name>
</gene>
<keyword evidence="2 7" id="KW-0812">Transmembrane</keyword>
<dbReference type="Gene3D" id="3.30.1490.480">
    <property type="entry name" value="Endolytic murein transglycosylase"/>
    <property type="match status" value="2"/>
</dbReference>
<keyword evidence="4 7" id="KW-0472">Membrane</keyword>
<dbReference type="HAMAP" id="MF_02065">
    <property type="entry name" value="MltG"/>
    <property type="match status" value="1"/>
</dbReference>
<comment type="subcellular location">
    <subcellularLocation>
        <location evidence="7">Cell membrane</location>
        <topology evidence="7">Single-pass membrane protein</topology>
    </subcellularLocation>
</comment>
<evidence type="ECO:0000256" key="5">
    <source>
        <dbReference type="ARBA" id="ARBA00023239"/>
    </source>
</evidence>
<keyword evidence="3 7" id="KW-1133">Transmembrane helix</keyword>
<feature type="transmembrane region" description="Helical" evidence="7">
    <location>
        <begin position="52"/>
        <end position="74"/>
    </location>
</feature>
<dbReference type="Proteomes" id="UP001164761">
    <property type="component" value="Chromosome"/>
</dbReference>
<dbReference type="Gene3D" id="3.30.160.60">
    <property type="entry name" value="Classic Zinc Finger"/>
    <property type="match status" value="1"/>
</dbReference>
<comment type="similarity">
    <text evidence="7">Belongs to the transglycosylase MltG family.</text>
</comment>
<keyword evidence="6 7" id="KW-0961">Cell wall biogenesis/degradation</keyword>
<evidence type="ECO:0000256" key="6">
    <source>
        <dbReference type="ARBA" id="ARBA00023316"/>
    </source>
</evidence>
<keyword evidence="1 7" id="KW-1003">Cell membrane</keyword>
<dbReference type="EMBL" id="CP104067">
    <property type="protein sequence ID" value="WAH43759.1"/>
    <property type="molecule type" value="Genomic_DNA"/>
</dbReference>
<dbReference type="PANTHER" id="PTHR30518">
    <property type="entry name" value="ENDOLYTIC MUREIN TRANSGLYCOSYLASE"/>
    <property type="match status" value="1"/>
</dbReference>
<accession>A0ABY6ZLG3</accession>
<dbReference type="NCBIfam" id="TIGR00247">
    <property type="entry name" value="endolytic transglycosylase MltG"/>
    <property type="match status" value="1"/>
</dbReference>
<evidence type="ECO:0000256" key="3">
    <source>
        <dbReference type="ARBA" id="ARBA00022989"/>
    </source>
</evidence>
<reference evidence="8" key="1">
    <citation type="submission" date="2022-08" db="EMBL/GenBank/DDBJ databases">
        <title>Alicyclobacillus fastidiosus DSM 17978, complete genome.</title>
        <authorList>
            <person name="Wang Q."/>
            <person name="Cai R."/>
            <person name="Wang Z."/>
        </authorList>
    </citation>
    <scope>NUCLEOTIDE SEQUENCE</scope>
    <source>
        <strain evidence="8">DSM 17978</strain>
    </source>
</reference>
<protein>
    <recommendedName>
        <fullName evidence="7">Endolytic murein transglycosylase</fullName>
        <ecNumber evidence="7">4.2.2.29</ecNumber>
    </recommendedName>
    <alternativeName>
        <fullName evidence="7">Peptidoglycan lytic transglycosylase</fullName>
    </alternativeName>
    <alternativeName>
        <fullName evidence="7">Peptidoglycan polymerization terminase</fullName>
    </alternativeName>
</protein>
<dbReference type="CDD" id="cd08010">
    <property type="entry name" value="MltG_like"/>
    <property type="match status" value="1"/>
</dbReference>
<keyword evidence="9" id="KW-1185">Reference proteome</keyword>
<dbReference type="PANTHER" id="PTHR30518:SF2">
    <property type="entry name" value="ENDOLYTIC MUREIN TRANSGLYCOSYLASE"/>
    <property type="match status" value="1"/>
</dbReference>
<proteinExistence type="inferred from homology"/>